<feature type="region of interest" description="Disordered" evidence="2">
    <location>
        <begin position="66"/>
        <end position="86"/>
    </location>
</feature>
<feature type="compositionally biased region" description="Basic and acidic residues" evidence="2">
    <location>
        <begin position="201"/>
        <end position="220"/>
    </location>
</feature>
<evidence type="ECO:0000259" key="3">
    <source>
        <dbReference type="Pfam" id="PF01551"/>
    </source>
</evidence>
<dbReference type="SUPFAM" id="SSF51261">
    <property type="entry name" value="Duplicated hybrid motif"/>
    <property type="match status" value="1"/>
</dbReference>
<feature type="coiled-coil region" evidence="1">
    <location>
        <begin position="99"/>
        <end position="126"/>
    </location>
</feature>
<name>G6XLG4_9PROT</name>
<feature type="region of interest" description="Disordered" evidence="2">
    <location>
        <begin position="288"/>
        <end position="313"/>
    </location>
</feature>
<gene>
    <name evidence="4" type="ORF">GMO_22130</name>
</gene>
<dbReference type="Proteomes" id="UP000004949">
    <property type="component" value="Unassembled WGS sequence"/>
</dbReference>
<dbReference type="eggNOG" id="COG4942">
    <property type="taxonomic scope" value="Bacteria"/>
</dbReference>
<reference evidence="4 5" key="1">
    <citation type="submission" date="2011-10" db="EMBL/GenBank/DDBJ databases">
        <title>Genome sequence of Gluconobacter morbifer G707, isolated from Drosophila gut.</title>
        <authorList>
            <person name="Lee W.-J."/>
            <person name="Kim E.-K."/>
        </authorList>
    </citation>
    <scope>NUCLEOTIDE SEQUENCE [LARGE SCALE GENOMIC DNA]</scope>
    <source>
        <strain evidence="4 5">G707</strain>
    </source>
</reference>
<accession>G6XLG4</accession>
<dbReference type="InterPro" id="IPR011055">
    <property type="entry name" value="Dup_hybrid_motif"/>
</dbReference>
<dbReference type="InterPro" id="IPR016047">
    <property type="entry name" value="M23ase_b-sheet_dom"/>
</dbReference>
<feature type="compositionally biased region" description="Low complexity" evidence="2">
    <location>
        <begin position="288"/>
        <end position="299"/>
    </location>
</feature>
<dbReference type="EMBL" id="AGQV01000010">
    <property type="protein sequence ID" value="EHH67219.1"/>
    <property type="molecule type" value="Genomic_DNA"/>
</dbReference>
<evidence type="ECO:0000313" key="5">
    <source>
        <dbReference type="Proteomes" id="UP000004949"/>
    </source>
</evidence>
<feature type="region of interest" description="Disordered" evidence="2">
    <location>
        <begin position="201"/>
        <end position="233"/>
    </location>
</feature>
<keyword evidence="5" id="KW-1185">Reference proteome</keyword>
<dbReference type="RefSeq" id="WP_008852359.1">
    <property type="nucleotide sequence ID" value="NZ_AGQV01000010.1"/>
</dbReference>
<keyword evidence="1" id="KW-0175">Coiled coil</keyword>
<dbReference type="STRING" id="1088869.GMO_22130"/>
<comment type="caution">
    <text evidence="4">The sequence shown here is derived from an EMBL/GenBank/DDBJ whole genome shotgun (WGS) entry which is preliminary data.</text>
</comment>
<evidence type="ECO:0000256" key="1">
    <source>
        <dbReference type="SAM" id="Coils"/>
    </source>
</evidence>
<dbReference type="Pfam" id="PF01551">
    <property type="entry name" value="Peptidase_M23"/>
    <property type="match status" value="1"/>
</dbReference>
<evidence type="ECO:0000313" key="4">
    <source>
        <dbReference type="EMBL" id="EHH67219.1"/>
    </source>
</evidence>
<evidence type="ECO:0000256" key="2">
    <source>
        <dbReference type="SAM" id="MobiDB-lite"/>
    </source>
</evidence>
<dbReference type="OrthoDB" id="9809144at2"/>
<proteinExistence type="predicted"/>
<dbReference type="PATRIC" id="fig|1088869.3.peg.2206"/>
<sequence>MKASDPFRILPLVLVFSPALGAPHSHHRSRAQVTRPSAGEEALARARAARKALQARQTQEAATLRARQAASNEAERRAREASARAATLGVRTQTVQTALQDTQDRIAGLTAEIAALTARRNAVRQDISRQNAALQPLLPVAVRFSVTPDAALLAAPSSATDSVTALSVMRGFSRLTQRRAASLQARDDELRQLEDTLGKRQQDLDSLRQEQVQEHERDAAQTRIASRHAEMDDATARKAKQAVTEAMRATADLSAEIETLSRQEAAARAALEEEARTLVRRHQIRQAQQAHSQAQALSSGGTGVSSGHGHAPVSGRVMVRWGQETEAGPSTGITYAAASAAGVQAPCAGRVEFSGPFRSFGQMLILDCGHDYRFVLSGLASLGVSSGQNVKKAATLGQMPASDGLLFVQLRHGAQVVSPAPFL</sequence>
<feature type="compositionally biased region" description="Basic and acidic residues" evidence="2">
    <location>
        <begin position="73"/>
        <end position="82"/>
    </location>
</feature>
<dbReference type="CDD" id="cd12797">
    <property type="entry name" value="M23_peptidase"/>
    <property type="match status" value="1"/>
</dbReference>
<dbReference type="Gene3D" id="2.70.70.10">
    <property type="entry name" value="Glucose Permease (Domain IIA)"/>
    <property type="match status" value="1"/>
</dbReference>
<protein>
    <recommendedName>
        <fullName evidence="3">M23ase beta-sheet core domain-containing protein</fullName>
    </recommendedName>
</protein>
<feature type="domain" description="M23ase beta-sheet core" evidence="3">
    <location>
        <begin position="330"/>
        <end position="403"/>
    </location>
</feature>
<organism evidence="4 5">
    <name type="scientific">Gluconobacter morbifer G707</name>
    <dbReference type="NCBI Taxonomy" id="1088869"/>
    <lineage>
        <taxon>Bacteria</taxon>
        <taxon>Pseudomonadati</taxon>
        <taxon>Pseudomonadota</taxon>
        <taxon>Alphaproteobacteria</taxon>
        <taxon>Acetobacterales</taxon>
        <taxon>Acetobacteraceae</taxon>
        <taxon>Gluconobacter</taxon>
    </lineage>
</organism>
<dbReference type="AlphaFoldDB" id="G6XLG4"/>